<gene>
    <name evidence="2" type="ORF">BDN71DRAFT_1509391</name>
</gene>
<evidence type="ECO:0000313" key="2">
    <source>
        <dbReference type="EMBL" id="KAF9492482.1"/>
    </source>
</evidence>
<evidence type="ECO:0000313" key="3">
    <source>
        <dbReference type="Proteomes" id="UP000807025"/>
    </source>
</evidence>
<reference evidence="2" key="1">
    <citation type="submission" date="2020-11" db="EMBL/GenBank/DDBJ databases">
        <authorList>
            <consortium name="DOE Joint Genome Institute"/>
            <person name="Ahrendt S."/>
            <person name="Riley R."/>
            <person name="Andreopoulos W."/>
            <person name="Labutti K."/>
            <person name="Pangilinan J."/>
            <person name="Ruiz-Duenas F.J."/>
            <person name="Barrasa J.M."/>
            <person name="Sanchez-Garcia M."/>
            <person name="Camarero S."/>
            <person name="Miyauchi S."/>
            <person name="Serrano A."/>
            <person name="Linde D."/>
            <person name="Babiker R."/>
            <person name="Drula E."/>
            <person name="Ayuso-Fernandez I."/>
            <person name="Pacheco R."/>
            <person name="Padilla G."/>
            <person name="Ferreira P."/>
            <person name="Barriuso J."/>
            <person name="Kellner H."/>
            <person name="Castanera R."/>
            <person name="Alfaro M."/>
            <person name="Ramirez L."/>
            <person name="Pisabarro A.G."/>
            <person name="Kuo A."/>
            <person name="Tritt A."/>
            <person name="Lipzen A."/>
            <person name="He G."/>
            <person name="Yan M."/>
            <person name="Ng V."/>
            <person name="Cullen D."/>
            <person name="Martin F."/>
            <person name="Rosso M.-N."/>
            <person name="Henrissat B."/>
            <person name="Hibbett D."/>
            <person name="Martinez A.T."/>
            <person name="Grigoriev I.V."/>
        </authorList>
    </citation>
    <scope>NUCLEOTIDE SEQUENCE</scope>
    <source>
        <strain evidence="2">ATCC 90797</strain>
    </source>
</reference>
<feature type="region of interest" description="Disordered" evidence="1">
    <location>
        <begin position="162"/>
        <end position="201"/>
    </location>
</feature>
<comment type="caution">
    <text evidence="2">The sequence shown here is derived from an EMBL/GenBank/DDBJ whole genome shotgun (WGS) entry which is preliminary data.</text>
</comment>
<dbReference type="Proteomes" id="UP000807025">
    <property type="component" value="Unassembled WGS sequence"/>
</dbReference>
<organism evidence="2 3">
    <name type="scientific">Pleurotus eryngii</name>
    <name type="common">Boletus of the steppes</name>
    <dbReference type="NCBI Taxonomy" id="5323"/>
    <lineage>
        <taxon>Eukaryota</taxon>
        <taxon>Fungi</taxon>
        <taxon>Dikarya</taxon>
        <taxon>Basidiomycota</taxon>
        <taxon>Agaricomycotina</taxon>
        <taxon>Agaricomycetes</taxon>
        <taxon>Agaricomycetidae</taxon>
        <taxon>Agaricales</taxon>
        <taxon>Pleurotineae</taxon>
        <taxon>Pleurotaceae</taxon>
        <taxon>Pleurotus</taxon>
    </lineage>
</organism>
<dbReference type="AlphaFoldDB" id="A0A9P5ZS28"/>
<evidence type="ECO:0000256" key="1">
    <source>
        <dbReference type="SAM" id="MobiDB-lite"/>
    </source>
</evidence>
<accession>A0A9P5ZS28</accession>
<protein>
    <submittedName>
        <fullName evidence="2">Uncharacterized protein</fullName>
    </submittedName>
</protein>
<dbReference type="OrthoDB" id="10368846at2759"/>
<dbReference type="EMBL" id="MU154600">
    <property type="protein sequence ID" value="KAF9492482.1"/>
    <property type="molecule type" value="Genomic_DNA"/>
</dbReference>
<keyword evidence="3" id="KW-1185">Reference proteome</keyword>
<sequence>MLKSESNDELRNVILANYRDLPSSVKESPRDRAHHVVFRLTWTLTDAIMFLILSNDGGNPKDQQDQSHPILSEDAADVFRSAIRDTRRKARKEEDILLPAIGSKQFQKSQLQLPLRLHSVLAPVSEESNWSTENIFQKPVGQMPATGVKYAHRISDIPAGTFVPCSDSPSSKKPAARGPPTNKSPLLRRGNDERACRSSTKHSIALSELSSSQSLRDDTTLVAPILSSTPAPHYIVHDLDSQLRFVYNPVDPSVYRNVCTNDLATLFFRQSGYTERTVVEMLRVRATLHSAEEFAQVMRRVAMVDPQDSAACTFTSSFE</sequence>
<name>A0A9P5ZS28_PLEER</name>
<proteinExistence type="predicted"/>